<dbReference type="InterPro" id="IPR000581">
    <property type="entry name" value="ILV_EDD_N"/>
</dbReference>
<sequence length="258" mass="28360">MGWEVVRQESIEKPGDRSRLWDLDDIYEVLKNEKNLVNLKQVRLYGSKFLKALPDFSKAINLELLDLRFCSQLTSVCSSVGAFNGMYTSNTMASTIEAMGMSLPYRLIQEIIRPIENPIKKTTHIHILYGNLAPEGSVAKITGKEGLYFSGEVAMIATISDDPSKFKVSLDLSLSGYCLLILQEVALLTNGRFSGGSHGFVEAPTVDLVKLSESLSGSGEANVNGVLQVGFRVLKKQRVHPSFAAHHTFDGRIFACGV</sequence>
<dbReference type="SUPFAM" id="SSF143975">
    <property type="entry name" value="IlvD/EDD N-terminal domain-like"/>
    <property type="match status" value="1"/>
</dbReference>
<comment type="caution">
    <text evidence="5">The sequence shown here is derived from an EMBL/GenBank/DDBJ whole genome shotgun (WGS) entry which is preliminary data.</text>
</comment>
<accession>A0ABD1MPG4</accession>
<evidence type="ECO:0000259" key="3">
    <source>
        <dbReference type="Pfam" id="PF00920"/>
    </source>
</evidence>
<feature type="domain" description="Dihydroxy-acid/6-phosphogluconate dehydratase C-terminal" evidence="4">
    <location>
        <begin position="110"/>
        <end position="155"/>
    </location>
</feature>
<dbReference type="InterPro" id="IPR050165">
    <property type="entry name" value="DHAD_IlvD/Edd"/>
</dbReference>
<dbReference type="AlphaFoldDB" id="A0ABD1MPG4"/>
<feature type="domain" description="Dihydroxy-acid/6-phosphogluconate dehydratase N-terminal" evidence="3">
    <location>
        <begin position="74"/>
        <end position="105"/>
    </location>
</feature>
<dbReference type="InterPro" id="IPR056740">
    <property type="entry name" value="ILV_EDD_C"/>
</dbReference>
<reference evidence="5 6" key="1">
    <citation type="submission" date="2024-08" db="EMBL/GenBank/DDBJ databases">
        <title>Insights into the chromosomal genome structure of Flemingia macrophylla.</title>
        <authorList>
            <person name="Ding Y."/>
            <person name="Zhao Y."/>
            <person name="Bi W."/>
            <person name="Wu M."/>
            <person name="Zhao G."/>
            <person name="Gong Y."/>
            <person name="Li W."/>
            <person name="Zhang P."/>
        </authorList>
    </citation>
    <scope>NUCLEOTIDE SEQUENCE [LARGE SCALE GENOMIC DNA]</scope>
    <source>
        <strain evidence="5">DYQJB</strain>
        <tissue evidence="5">Leaf</tissue>
    </source>
</reference>
<dbReference type="Pfam" id="PF00920">
    <property type="entry name" value="ILVD_EDD_N"/>
    <property type="match status" value="1"/>
</dbReference>
<dbReference type="SUPFAM" id="SSF52016">
    <property type="entry name" value="LeuD/IlvD-like"/>
    <property type="match status" value="1"/>
</dbReference>
<comment type="similarity">
    <text evidence="1">Belongs to the IlvD/Edd family.</text>
</comment>
<dbReference type="Pfam" id="PF24877">
    <property type="entry name" value="ILV_EDD_C"/>
    <property type="match status" value="1"/>
</dbReference>
<dbReference type="PANTHER" id="PTHR21000:SF5">
    <property type="entry name" value="DIHYDROXY-ACID DEHYDRATASE, MITOCHONDRIAL"/>
    <property type="match status" value="1"/>
</dbReference>
<evidence type="ECO:0000256" key="2">
    <source>
        <dbReference type="ARBA" id="ARBA00023239"/>
    </source>
</evidence>
<protein>
    <submittedName>
        <fullName evidence="5">Uncharacterized protein</fullName>
    </submittedName>
</protein>
<proteinExistence type="inferred from homology"/>
<dbReference type="EMBL" id="JBGMDY010000004">
    <property type="protein sequence ID" value="KAL2337684.1"/>
    <property type="molecule type" value="Genomic_DNA"/>
</dbReference>
<dbReference type="InterPro" id="IPR037237">
    <property type="entry name" value="IlvD/EDD_N"/>
</dbReference>
<gene>
    <name evidence="5" type="ORF">Fmac_012130</name>
</gene>
<dbReference type="Proteomes" id="UP001603857">
    <property type="component" value="Unassembled WGS sequence"/>
</dbReference>
<organism evidence="5 6">
    <name type="scientific">Flemingia macrophylla</name>
    <dbReference type="NCBI Taxonomy" id="520843"/>
    <lineage>
        <taxon>Eukaryota</taxon>
        <taxon>Viridiplantae</taxon>
        <taxon>Streptophyta</taxon>
        <taxon>Embryophyta</taxon>
        <taxon>Tracheophyta</taxon>
        <taxon>Spermatophyta</taxon>
        <taxon>Magnoliopsida</taxon>
        <taxon>eudicotyledons</taxon>
        <taxon>Gunneridae</taxon>
        <taxon>Pentapetalae</taxon>
        <taxon>rosids</taxon>
        <taxon>fabids</taxon>
        <taxon>Fabales</taxon>
        <taxon>Fabaceae</taxon>
        <taxon>Papilionoideae</taxon>
        <taxon>50 kb inversion clade</taxon>
        <taxon>NPAAA clade</taxon>
        <taxon>indigoferoid/millettioid clade</taxon>
        <taxon>Phaseoleae</taxon>
        <taxon>Flemingia</taxon>
    </lineage>
</organism>
<evidence type="ECO:0000313" key="6">
    <source>
        <dbReference type="Proteomes" id="UP001603857"/>
    </source>
</evidence>
<evidence type="ECO:0000313" key="5">
    <source>
        <dbReference type="EMBL" id="KAL2337684.1"/>
    </source>
</evidence>
<dbReference type="PANTHER" id="PTHR21000">
    <property type="entry name" value="DIHYDROXY-ACID DEHYDRATASE DAD"/>
    <property type="match status" value="1"/>
</dbReference>
<evidence type="ECO:0000259" key="4">
    <source>
        <dbReference type="Pfam" id="PF24877"/>
    </source>
</evidence>
<name>A0ABD1MPG4_9FABA</name>
<evidence type="ECO:0000256" key="1">
    <source>
        <dbReference type="ARBA" id="ARBA00006486"/>
    </source>
</evidence>
<keyword evidence="6" id="KW-1185">Reference proteome</keyword>
<keyword evidence="2" id="KW-0456">Lyase</keyword>
<dbReference type="GO" id="GO:0016829">
    <property type="term" value="F:lyase activity"/>
    <property type="evidence" value="ECO:0007669"/>
    <property type="project" value="UniProtKB-KW"/>
</dbReference>